<protein>
    <recommendedName>
        <fullName evidence="3">Glycosyl hydrolase family 13 catalytic domain-containing protein</fullName>
    </recommendedName>
</protein>
<evidence type="ECO:0000313" key="1">
    <source>
        <dbReference type="EMBL" id="TKG66262.1"/>
    </source>
</evidence>
<reference evidence="1 2" key="1">
    <citation type="journal article" date="2015" name="Antonie Van Leeuwenhoek">
        <title>Prauserella endophytica sp. nov., an endophytic actinobacterium isolated from Tamarix taklamakanensis.</title>
        <authorList>
            <person name="Liu J.M."/>
            <person name="Habden X."/>
            <person name="Guo L."/>
            <person name="Tuo L."/>
            <person name="Jiang Z.K."/>
            <person name="Liu S.W."/>
            <person name="Liu X.F."/>
            <person name="Chen L."/>
            <person name="Li R.F."/>
            <person name="Zhang Y.Q."/>
            <person name="Sun C.H."/>
        </authorList>
    </citation>
    <scope>NUCLEOTIDE SEQUENCE [LARGE SCALE GENOMIC DNA]</scope>
    <source>
        <strain evidence="1 2">CGMCC 4.7182</strain>
    </source>
</reference>
<comment type="caution">
    <text evidence="1">The sequence shown here is derived from an EMBL/GenBank/DDBJ whole genome shotgun (WGS) entry which is preliminary data.</text>
</comment>
<name>A0ABY2S0R4_9PSEU</name>
<organism evidence="1 2">
    <name type="scientific">Prauserella endophytica</name>
    <dbReference type="NCBI Taxonomy" id="1592324"/>
    <lineage>
        <taxon>Bacteria</taxon>
        <taxon>Bacillati</taxon>
        <taxon>Actinomycetota</taxon>
        <taxon>Actinomycetes</taxon>
        <taxon>Pseudonocardiales</taxon>
        <taxon>Pseudonocardiaceae</taxon>
        <taxon>Prauserella</taxon>
        <taxon>Prauserella coralliicola group</taxon>
    </lineage>
</organism>
<evidence type="ECO:0000313" key="2">
    <source>
        <dbReference type="Proteomes" id="UP000309992"/>
    </source>
</evidence>
<keyword evidence="2" id="KW-1185">Reference proteome</keyword>
<evidence type="ECO:0008006" key="3">
    <source>
        <dbReference type="Google" id="ProtNLM"/>
    </source>
</evidence>
<dbReference type="EMBL" id="SWMS01000016">
    <property type="protein sequence ID" value="TKG66262.1"/>
    <property type="molecule type" value="Genomic_DNA"/>
</dbReference>
<sequence>MSADGVPWLPGLFRPLLHAIPDTQNVTDFNGLIVLWAACGAPTLPWTGSPLPYLNCHDCERITGPMPTANLARHGHHKE</sequence>
<proteinExistence type="predicted"/>
<dbReference type="Proteomes" id="UP000309992">
    <property type="component" value="Unassembled WGS sequence"/>
</dbReference>
<accession>A0ABY2S0R4</accession>
<gene>
    <name evidence="1" type="ORF">FCN18_25865</name>
</gene>
<dbReference type="RefSeq" id="WP_137096323.1">
    <property type="nucleotide sequence ID" value="NZ_SWMS01000016.1"/>
</dbReference>